<evidence type="ECO:0000256" key="9">
    <source>
        <dbReference type="PROSITE-ProRule" id="PRU01091"/>
    </source>
</evidence>
<keyword evidence="6 9" id="KW-0238">DNA-binding</keyword>
<dbReference type="Gene3D" id="3.40.50.2300">
    <property type="match status" value="1"/>
</dbReference>
<dbReference type="CDD" id="cd17623">
    <property type="entry name" value="REC_OmpR_CpxR"/>
    <property type="match status" value="1"/>
</dbReference>
<dbReference type="GO" id="GO:0000156">
    <property type="term" value="F:phosphorelay response regulator activity"/>
    <property type="evidence" value="ECO:0007669"/>
    <property type="project" value="TreeGrafter"/>
</dbReference>
<dbReference type="InterPro" id="IPR036388">
    <property type="entry name" value="WH-like_DNA-bd_sf"/>
</dbReference>
<dbReference type="SUPFAM" id="SSF46894">
    <property type="entry name" value="C-terminal effector domain of the bipartite response regulators"/>
    <property type="match status" value="1"/>
</dbReference>
<gene>
    <name evidence="12" type="ORF">EIK76_07180</name>
</gene>
<feature type="DNA-binding region" description="OmpR/PhoB-type" evidence="9">
    <location>
        <begin position="130"/>
        <end position="228"/>
    </location>
</feature>
<evidence type="ECO:0000256" key="8">
    <source>
        <dbReference type="PROSITE-ProRule" id="PRU00169"/>
    </source>
</evidence>
<evidence type="ECO:0000256" key="3">
    <source>
        <dbReference type="ARBA" id="ARBA00022553"/>
    </source>
</evidence>
<dbReference type="GO" id="GO:0000976">
    <property type="term" value="F:transcription cis-regulatory region binding"/>
    <property type="evidence" value="ECO:0007669"/>
    <property type="project" value="TreeGrafter"/>
</dbReference>
<name>A0A3P3QST0_9GAMM</name>
<evidence type="ECO:0000259" key="11">
    <source>
        <dbReference type="PROSITE" id="PS51755"/>
    </source>
</evidence>
<dbReference type="InterPro" id="IPR039420">
    <property type="entry name" value="WalR-like"/>
</dbReference>
<dbReference type="FunFam" id="3.40.50.2300:FF:000001">
    <property type="entry name" value="DNA-binding response regulator PhoB"/>
    <property type="match status" value="1"/>
</dbReference>
<comment type="caution">
    <text evidence="12">The sequence shown here is derived from an EMBL/GenBank/DDBJ whole genome shotgun (WGS) entry which is preliminary data.</text>
</comment>
<keyword evidence="5" id="KW-0805">Transcription regulation</keyword>
<dbReference type="Gene3D" id="6.10.250.690">
    <property type="match status" value="1"/>
</dbReference>
<evidence type="ECO:0000256" key="1">
    <source>
        <dbReference type="ARBA" id="ARBA00004496"/>
    </source>
</evidence>
<proteinExistence type="predicted"/>
<organism evidence="12 13">
    <name type="scientific">Rheinheimera mesophila</name>
    <dbReference type="NCBI Taxonomy" id="1547515"/>
    <lineage>
        <taxon>Bacteria</taxon>
        <taxon>Pseudomonadati</taxon>
        <taxon>Pseudomonadota</taxon>
        <taxon>Gammaproteobacteria</taxon>
        <taxon>Chromatiales</taxon>
        <taxon>Chromatiaceae</taxon>
        <taxon>Rheinheimera</taxon>
    </lineage>
</organism>
<dbReference type="InterPro" id="IPR001867">
    <property type="entry name" value="OmpR/PhoB-type_DNA-bd"/>
</dbReference>
<feature type="modified residue" description="4-aspartylphosphate" evidence="8">
    <location>
        <position position="52"/>
    </location>
</feature>
<dbReference type="Gene3D" id="1.10.10.10">
    <property type="entry name" value="Winged helix-like DNA-binding domain superfamily/Winged helix DNA-binding domain"/>
    <property type="match status" value="1"/>
</dbReference>
<evidence type="ECO:0000256" key="4">
    <source>
        <dbReference type="ARBA" id="ARBA00023012"/>
    </source>
</evidence>
<evidence type="ECO:0000313" key="13">
    <source>
        <dbReference type="Proteomes" id="UP000276260"/>
    </source>
</evidence>
<feature type="domain" description="OmpR/PhoB-type" evidence="11">
    <location>
        <begin position="130"/>
        <end position="228"/>
    </location>
</feature>
<comment type="subcellular location">
    <subcellularLocation>
        <location evidence="1">Cytoplasm</location>
    </subcellularLocation>
</comment>
<dbReference type="SUPFAM" id="SSF52172">
    <property type="entry name" value="CheY-like"/>
    <property type="match status" value="1"/>
</dbReference>
<dbReference type="PROSITE" id="PS50110">
    <property type="entry name" value="RESPONSE_REGULATORY"/>
    <property type="match status" value="1"/>
</dbReference>
<dbReference type="InterPro" id="IPR011006">
    <property type="entry name" value="CheY-like_superfamily"/>
</dbReference>
<dbReference type="GO" id="GO:0006355">
    <property type="term" value="P:regulation of DNA-templated transcription"/>
    <property type="evidence" value="ECO:0007669"/>
    <property type="project" value="InterPro"/>
</dbReference>
<evidence type="ECO:0000256" key="2">
    <source>
        <dbReference type="ARBA" id="ARBA00022490"/>
    </source>
</evidence>
<dbReference type="GO" id="GO:0005829">
    <property type="term" value="C:cytosol"/>
    <property type="evidence" value="ECO:0007669"/>
    <property type="project" value="TreeGrafter"/>
</dbReference>
<dbReference type="CDD" id="cd00383">
    <property type="entry name" value="trans_reg_C"/>
    <property type="match status" value="1"/>
</dbReference>
<keyword evidence="7" id="KW-0804">Transcription</keyword>
<dbReference type="GO" id="GO:0032993">
    <property type="term" value="C:protein-DNA complex"/>
    <property type="evidence" value="ECO:0007669"/>
    <property type="project" value="TreeGrafter"/>
</dbReference>
<protein>
    <submittedName>
        <fullName evidence="12">DNA-binding response regulator</fullName>
    </submittedName>
</protein>
<dbReference type="Pfam" id="PF00072">
    <property type="entry name" value="Response_reg"/>
    <property type="match status" value="1"/>
</dbReference>
<dbReference type="SMART" id="SM00448">
    <property type="entry name" value="REC"/>
    <property type="match status" value="1"/>
</dbReference>
<accession>A0A3P3QST0</accession>
<dbReference type="InterPro" id="IPR016032">
    <property type="entry name" value="Sig_transdc_resp-reg_C-effctor"/>
</dbReference>
<dbReference type="OrthoDB" id="9802426at2"/>
<reference evidence="12 13" key="1">
    <citation type="submission" date="2018-11" db="EMBL/GenBank/DDBJ databases">
        <title>Draft genome analysis of Rheinheimera mesophila isolated from an industrial waste site.</title>
        <authorList>
            <person name="Yu Q."/>
            <person name="Qi Y."/>
            <person name="Zhang H."/>
            <person name="Lu Y."/>
            <person name="Pu J."/>
        </authorList>
    </citation>
    <scope>NUCLEOTIDE SEQUENCE [LARGE SCALE GENOMIC DNA]</scope>
    <source>
        <strain evidence="12 13">IITR13</strain>
    </source>
</reference>
<evidence type="ECO:0000313" key="12">
    <source>
        <dbReference type="EMBL" id="RRJ23828.1"/>
    </source>
</evidence>
<evidence type="ECO:0000256" key="6">
    <source>
        <dbReference type="ARBA" id="ARBA00023125"/>
    </source>
</evidence>
<evidence type="ECO:0000256" key="5">
    <source>
        <dbReference type="ARBA" id="ARBA00023015"/>
    </source>
</evidence>
<evidence type="ECO:0000256" key="7">
    <source>
        <dbReference type="ARBA" id="ARBA00023163"/>
    </source>
</evidence>
<keyword evidence="13" id="KW-1185">Reference proteome</keyword>
<dbReference type="Proteomes" id="UP000276260">
    <property type="component" value="Unassembled WGS sequence"/>
</dbReference>
<dbReference type="InterPro" id="IPR001789">
    <property type="entry name" value="Sig_transdc_resp-reg_receiver"/>
</dbReference>
<dbReference type="SMART" id="SM00862">
    <property type="entry name" value="Trans_reg_C"/>
    <property type="match status" value="1"/>
</dbReference>
<dbReference type="Pfam" id="PF00486">
    <property type="entry name" value="Trans_reg_C"/>
    <property type="match status" value="1"/>
</dbReference>
<keyword evidence="3 8" id="KW-0597">Phosphoprotein</keyword>
<dbReference type="PANTHER" id="PTHR48111">
    <property type="entry name" value="REGULATOR OF RPOS"/>
    <property type="match status" value="1"/>
</dbReference>
<dbReference type="PANTHER" id="PTHR48111:SF39">
    <property type="entry name" value="TRANSCRIPTIONAL REGULATORY PROTEIN CPXR"/>
    <property type="match status" value="1"/>
</dbReference>
<dbReference type="PROSITE" id="PS51755">
    <property type="entry name" value="OMPR_PHOB"/>
    <property type="match status" value="1"/>
</dbReference>
<keyword evidence="4" id="KW-0902">Two-component regulatory system</keyword>
<sequence>MTSILMIDDDVALTQLVAEYLQLDGYQFKAVHQGPEGLELAKSNTFQLVLLDIMLPGMDGLTVLKQLRQHSYCPVLMLTARGDEIDKVVGLELGADDYLAKPFSPRELVARIKAILRRVELIQHQQQPQLSALQVNGLRLDSAKRQVLVGEQPLILTATEYQILELLLRHAGDVVSKEDLSQLALGKRLQLYDRSLDMHISNIRKKIAQYDEGEKIQTLRGLGYVLLEGEQ</sequence>
<dbReference type="EMBL" id="RRCF01000001">
    <property type="protein sequence ID" value="RRJ23828.1"/>
    <property type="molecule type" value="Genomic_DNA"/>
</dbReference>
<evidence type="ECO:0000259" key="10">
    <source>
        <dbReference type="PROSITE" id="PS50110"/>
    </source>
</evidence>
<keyword evidence="2" id="KW-0963">Cytoplasm</keyword>
<dbReference type="RefSeq" id="WP_046519853.1">
    <property type="nucleotide sequence ID" value="NZ_LAVS01000019.1"/>
</dbReference>
<dbReference type="InterPro" id="IPR058124">
    <property type="entry name" value="CpxR-like_REC"/>
</dbReference>
<dbReference type="AlphaFoldDB" id="A0A3P3QST0"/>
<feature type="domain" description="Response regulatory" evidence="10">
    <location>
        <begin position="3"/>
        <end position="116"/>
    </location>
</feature>